<dbReference type="PANTHER" id="PTHR30474:SF2">
    <property type="entry name" value="PEPTIDOGLYCAN GLYCOSYLTRANSFERASE FTSW-RELATED"/>
    <property type="match status" value="1"/>
</dbReference>
<feature type="transmembrane region" description="Helical" evidence="22">
    <location>
        <begin position="340"/>
        <end position="361"/>
    </location>
</feature>
<feature type="transmembrane region" description="Helical" evidence="22">
    <location>
        <begin position="12"/>
        <end position="31"/>
    </location>
</feature>
<keyword evidence="12" id="KW-0131">Cell cycle</keyword>
<dbReference type="InterPro" id="IPR013437">
    <property type="entry name" value="FtsW"/>
</dbReference>
<comment type="pathway">
    <text evidence="2">Cell wall biogenesis; peptidoglycan biosynthesis.</text>
</comment>
<keyword evidence="24" id="KW-1185">Reference proteome</keyword>
<evidence type="ECO:0000313" key="23">
    <source>
        <dbReference type="EMBL" id="AEW04936.1"/>
    </source>
</evidence>
<evidence type="ECO:0000256" key="14">
    <source>
        <dbReference type="ARBA" id="ARBA00032370"/>
    </source>
</evidence>
<reference evidence="23 24" key="2">
    <citation type="journal article" date="2012" name="Stand. Genomic Sci.">
        <title>Complete genome sequence of the moderately thermophilic mineral-sulfide-oxidizing firmicute Sulfobacillus acidophilus type strain (NAL(T)).</title>
        <authorList>
            <person name="Anderson I."/>
            <person name="Chertkov O."/>
            <person name="Chen A."/>
            <person name="Saunders E."/>
            <person name="Lapidus A."/>
            <person name="Nolan M."/>
            <person name="Lucas S."/>
            <person name="Hammon N."/>
            <person name="Deshpande S."/>
            <person name="Cheng J.F."/>
            <person name="Han C."/>
            <person name="Tapia R."/>
            <person name="Goodwin L.A."/>
            <person name="Pitluck S."/>
            <person name="Liolios K."/>
            <person name="Pagani I."/>
            <person name="Ivanova N."/>
            <person name="Mikhailova N."/>
            <person name="Pati A."/>
            <person name="Palaniappan K."/>
            <person name="Land M."/>
            <person name="Pan C."/>
            <person name="Rohde M."/>
            <person name="Pukall R."/>
            <person name="Goker M."/>
            <person name="Detter J.C."/>
            <person name="Woyke T."/>
            <person name="Bristow J."/>
            <person name="Eisen J.A."/>
            <person name="Markowitz V."/>
            <person name="Hugenholtz P."/>
            <person name="Kyrpides N.C."/>
            <person name="Klenk H.P."/>
            <person name="Mavromatis K."/>
        </authorList>
    </citation>
    <scope>NUCLEOTIDE SEQUENCE [LARGE SCALE GENOMIC DNA]</scope>
    <source>
        <strain evidence="24">ATCC 700253 / DSM 10332 / NAL</strain>
    </source>
</reference>
<dbReference type="HOGENOM" id="CLU_029243_0_1_9"/>
<dbReference type="NCBIfam" id="TIGR02614">
    <property type="entry name" value="ftsW"/>
    <property type="match status" value="1"/>
</dbReference>
<feature type="transmembrane region" description="Helical" evidence="22">
    <location>
        <begin position="51"/>
        <end position="69"/>
    </location>
</feature>
<protein>
    <recommendedName>
        <fullName evidence="17">Probable peptidoglycan glycosyltransferase FtsW</fullName>
        <ecNumber evidence="19">2.4.99.28</ecNumber>
    </recommendedName>
    <alternativeName>
        <fullName evidence="18">Cell division protein FtsW</fullName>
    </alternativeName>
    <alternativeName>
        <fullName evidence="15">Cell wall polymerase</fullName>
    </alternativeName>
    <alternativeName>
        <fullName evidence="14">Peptidoglycan polymerase</fullName>
    </alternativeName>
</protein>
<comment type="similarity">
    <text evidence="16">Belongs to the SEDS family. FtsW subfamily.</text>
</comment>
<dbReference type="GO" id="GO:0008955">
    <property type="term" value="F:peptidoglycan glycosyltransferase activity"/>
    <property type="evidence" value="ECO:0007669"/>
    <property type="project" value="UniProtKB-EC"/>
</dbReference>
<reference evidence="24" key="1">
    <citation type="submission" date="2011-12" db="EMBL/GenBank/DDBJ databases">
        <title>The complete genome of chromosome of Sulfobacillus acidophilus DSM 10332.</title>
        <authorList>
            <person name="Lucas S."/>
            <person name="Han J."/>
            <person name="Lapidus A."/>
            <person name="Bruce D."/>
            <person name="Goodwin L."/>
            <person name="Pitluck S."/>
            <person name="Peters L."/>
            <person name="Kyrpides N."/>
            <person name="Mavromatis K."/>
            <person name="Ivanova N."/>
            <person name="Mikhailova N."/>
            <person name="Chertkov O."/>
            <person name="Saunders E."/>
            <person name="Detter J.C."/>
            <person name="Tapia R."/>
            <person name="Han C."/>
            <person name="Land M."/>
            <person name="Hauser L."/>
            <person name="Markowitz V."/>
            <person name="Cheng J.-F."/>
            <person name="Hugenholtz P."/>
            <person name="Woyke T."/>
            <person name="Wu D."/>
            <person name="Pukall R."/>
            <person name="Gehrich-Schroeter G."/>
            <person name="Schneider S."/>
            <person name="Klenk H.-P."/>
            <person name="Eisen J.A."/>
        </authorList>
    </citation>
    <scope>NUCLEOTIDE SEQUENCE [LARGE SCALE GENOMIC DNA]</scope>
    <source>
        <strain evidence="24">ATCC 700253 / DSM 10332 / NAL</strain>
    </source>
</reference>
<dbReference type="Pfam" id="PF01098">
    <property type="entry name" value="FTSW_RODA_SPOVE"/>
    <property type="match status" value="1"/>
</dbReference>
<dbReference type="AlphaFoldDB" id="G8TX28"/>
<comment type="subcellular location">
    <subcellularLocation>
        <location evidence="1">Cell membrane</location>
        <topology evidence="1">Multi-pass membrane protein</topology>
    </subcellularLocation>
</comment>
<dbReference type="GO" id="GO:0005886">
    <property type="term" value="C:plasma membrane"/>
    <property type="evidence" value="ECO:0007669"/>
    <property type="project" value="UniProtKB-SubCell"/>
</dbReference>
<dbReference type="PANTHER" id="PTHR30474">
    <property type="entry name" value="CELL CYCLE PROTEIN"/>
    <property type="match status" value="1"/>
</dbReference>
<dbReference type="STRING" id="679936.Sulac_1439"/>
<dbReference type="KEGG" id="sap:Sulac_1439"/>
<feature type="transmembrane region" description="Helical" evidence="22">
    <location>
        <begin position="165"/>
        <end position="182"/>
    </location>
</feature>
<keyword evidence="7 22" id="KW-0812">Transmembrane</keyword>
<evidence type="ECO:0000256" key="17">
    <source>
        <dbReference type="ARBA" id="ARBA00041185"/>
    </source>
</evidence>
<evidence type="ECO:0000256" key="16">
    <source>
        <dbReference type="ARBA" id="ARBA00038053"/>
    </source>
</evidence>
<evidence type="ECO:0000256" key="12">
    <source>
        <dbReference type="ARBA" id="ARBA00023306"/>
    </source>
</evidence>
<keyword evidence="11 22" id="KW-0472">Membrane</keyword>
<evidence type="ECO:0000256" key="20">
    <source>
        <dbReference type="ARBA" id="ARBA00049902"/>
    </source>
</evidence>
<evidence type="ECO:0000256" key="15">
    <source>
        <dbReference type="ARBA" id="ARBA00033270"/>
    </source>
</evidence>
<keyword evidence="6" id="KW-0808">Transferase</keyword>
<keyword evidence="3" id="KW-1003">Cell membrane</keyword>
<evidence type="ECO:0000256" key="1">
    <source>
        <dbReference type="ARBA" id="ARBA00004651"/>
    </source>
</evidence>
<dbReference type="Proteomes" id="UP000005439">
    <property type="component" value="Chromosome"/>
</dbReference>
<evidence type="ECO:0000256" key="22">
    <source>
        <dbReference type="SAM" id="Phobius"/>
    </source>
</evidence>
<dbReference type="GO" id="GO:0009252">
    <property type="term" value="P:peptidoglycan biosynthetic process"/>
    <property type="evidence" value="ECO:0007669"/>
    <property type="project" value="UniProtKB-KW"/>
</dbReference>
<proteinExistence type="inferred from homology"/>
<dbReference type="InterPro" id="IPR001182">
    <property type="entry name" value="FtsW/RodA"/>
</dbReference>
<evidence type="ECO:0000256" key="3">
    <source>
        <dbReference type="ARBA" id="ARBA00022475"/>
    </source>
</evidence>
<dbReference type="EC" id="2.4.99.28" evidence="19"/>
<feature type="transmembrane region" description="Helical" evidence="22">
    <location>
        <begin position="265"/>
        <end position="291"/>
    </location>
</feature>
<dbReference type="GO" id="GO:0032153">
    <property type="term" value="C:cell division site"/>
    <property type="evidence" value="ECO:0007669"/>
    <property type="project" value="TreeGrafter"/>
</dbReference>
<keyword evidence="5" id="KW-0328">Glycosyltransferase</keyword>
<evidence type="ECO:0000256" key="21">
    <source>
        <dbReference type="ARBA" id="ARBA00049966"/>
    </source>
</evidence>
<evidence type="ECO:0000256" key="5">
    <source>
        <dbReference type="ARBA" id="ARBA00022676"/>
    </source>
</evidence>
<evidence type="ECO:0000256" key="6">
    <source>
        <dbReference type="ARBA" id="ARBA00022679"/>
    </source>
</evidence>
<evidence type="ECO:0000256" key="11">
    <source>
        <dbReference type="ARBA" id="ARBA00023136"/>
    </source>
</evidence>
<evidence type="ECO:0000256" key="4">
    <source>
        <dbReference type="ARBA" id="ARBA00022618"/>
    </source>
</evidence>
<comment type="catalytic activity">
    <reaction evidence="20">
        <text>[GlcNAc-(1-&gt;4)-Mur2Ac(oyl-L-Ala-gamma-D-Glu-L-Lys-D-Ala-D-Ala)](n)-di-trans,octa-cis-undecaprenyl diphosphate + beta-D-GlcNAc-(1-&gt;4)-Mur2Ac(oyl-L-Ala-gamma-D-Glu-L-Lys-D-Ala-D-Ala)-di-trans,octa-cis-undecaprenyl diphosphate = [GlcNAc-(1-&gt;4)-Mur2Ac(oyl-L-Ala-gamma-D-Glu-L-Lys-D-Ala-D-Ala)](n+1)-di-trans,octa-cis-undecaprenyl diphosphate + di-trans,octa-cis-undecaprenyl diphosphate + H(+)</text>
        <dbReference type="Rhea" id="RHEA:23708"/>
        <dbReference type="Rhea" id="RHEA-COMP:9602"/>
        <dbReference type="Rhea" id="RHEA-COMP:9603"/>
        <dbReference type="ChEBI" id="CHEBI:15378"/>
        <dbReference type="ChEBI" id="CHEBI:58405"/>
        <dbReference type="ChEBI" id="CHEBI:60033"/>
        <dbReference type="ChEBI" id="CHEBI:78435"/>
        <dbReference type="EC" id="2.4.99.28"/>
    </reaction>
</comment>
<feature type="transmembrane region" description="Helical" evidence="22">
    <location>
        <begin position="141"/>
        <end position="159"/>
    </location>
</feature>
<gene>
    <name evidence="23" type="ordered locus">Sulac_1439</name>
</gene>
<name>G8TX28_SULAD</name>
<evidence type="ECO:0000256" key="18">
    <source>
        <dbReference type="ARBA" id="ARBA00041418"/>
    </source>
</evidence>
<keyword evidence="10 22" id="KW-1133">Transmembrane helix</keyword>
<dbReference type="GO" id="GO:0051301">
    <property type="term" value="P:cell division"/>
    <property type="evidence" value="ECO:0007669"/>
    <property type="project" value="UniProtKB-KW"/>
</dbReference>
<feature type="transmembrane region" description="Helical" evidence="22">
    <location>
        <begin position="76"/>
        <end position="97"/>
    </location>
</feature>
<evidence type="ECO:0000313" key="24">
    <source>
        <dbReference type="Proteomes" id="UP000005439"/>
    </source>
</evidence>
<comment type="function">
    <text evidence="21">Peptidoglycan polymerase that is essential for cell division.</text>
</comment>
<evidence type="ECO:0000256" key="10">
    <source>
        <dbReference type="ARBA" id="ARBA00022989"/>
    </source>
</evidence>
<dbReference type="GO" id="GO:0008360">
    <property type="term" value="P:regulation of cell shape"/>
    <property type="evidence" value="ECO:0007669"/>
    <property type="project" value="UniProtKB-KW"/>
</dbReference>
<sequence>MQQTKTMPFDYVLLLAVLGLLAMGTIIVFSASASTAYHTYGTPYYYLERQLMWAGLGLIVLVVTSRIDYWRYQRWAFPLFAVSVALLGLVLIPHVGIEINGARRWLGAGPLQVQPSELAKIGVIFLFARLFTLHQDRMEDFWRGVIPHLLLAGVVFGLVLAEPDLGTTLTIAGTFFVMLFVAGARKRHLAALAGSGLPLLAVAIIAEPYRLQRIVAFTDPWKHPLGEGFHTIQALLALGSGGILGLGLGYSRQALGFLPESFTDFIFAVLGEELGLVGTLTVVMLFLVVAWRGYRIAMRAPDLFSSLLATGFTTIIAIQAAINMGVVTATLPVTGITLPFISYGGSSLVLSLAGIGVLLNISRHTT</sequence>
<evidence type="ECO:0000256" key="7">
    <source>
        <dbReference type="ARBA" id="ARBA00022692"/>
    </source>
</evidence>
<dbReference type="EMBL" id="CP003179">
    <property type="protein sequence ID" value="AEW04936.1"/>
    <property type="molecule type" value="Genomic_DNA"/>
</dbReference>
<accession>G8TX28</accession>
<feature type="transmembrane region" description="Helical" evidence="22">
    <location>
        <begin position="303"/>
        <end position="328"/>
    </location>
</feature>
<evidence type="ECO:0000256" key="19">
    <source>
        <dbReference type="ARBA" id="ARBA00044770"/>
    </source>
</evidence>
<dbReference type="GO" id="GO:0015648">
    <property type="term" value="F:lipid-linked peptidoglycan transporter activity"/>
    <property type="evidence" value="ECO:0007669"/>
    <property type="project" value="TreeGrafter"/>
</dbReference>
<feature type="transmembrane region" description="Helical" evidence="22">
    <location>
        <begin position="189"/>
        <end position="206"/>
    </location>
</feature>
<evidence type="ECO:0000256" key="8">
    <source>
        <dbReference type="ARBA" id="ARBA00022960"/>
    </source>
</evidence>
<dbReference type="PATRIC" id="fig|679936.5.peg.1504"/>
<keyword evidence="4 23" id="KW-0132">Cell division</keyword>
<evidence type="ECO:0000256" key="13">
    <source>
        <dbReference type="ARBA" id="ARBA00023316"/>
    </source>
</evidence>
<organism evidence="23 24">
    <name type="scientific">Sulfobacillus acidophilus (strain ATCC 700253 / DSM 10332 / NAL)</name>
    <dbReference type="NCBI Taxonomy" id="679936"/>
    <lineage>
        <taxon>Bacteria</taxon>
        <taxon>Bacillati</taxon>
        <taxon>Bacillota</taxon>
        <taxon>Clostridia</taxon>
        <taxon>Eubacteriales</taxon>
        <taxon>Clostridiales Family XVII. Incertae Sedis</taxon>
        <taxon>Sulfobacillus</taxon>
    </lineage>
</organism>
<keyword evidence="9" id="KW-0573">Peptidoglycan synthesis</keyword>
<keyword evidence="8" id="KW-0133">Cell shape</keyword>
<keyword evidence="13" id="KW-0961">Cell wall biogenesis/degradation</keyword>
<evidence type="ECO:0000256" key="2">
    <source>
        <dbReference type="ARBA" id="ARBA00004752"/>
    </source>
</evidence>
<dbReference type="GO" id="GO:0071555">
    <property type="term" value="P:cell wall organization"/>
    <property type="evidence" value="ECO:0007669"/>
    <property type="project" value="UniProtKB-KW"/>
</dbReference>
<evidence type="ECO:0000256" key="9">
    <source>
        <dbReference type="ARBA" id="ARBA00022984"/>
    </source>
</evidence>